<dbReference type="SUPFAM" id="SSF48264">
    <property type="entry name" value="Cytochrome P450"/>
    <property type="match status" value="1"/>
</dbReference>
<evidence type="ECO:0000256" key="6">
    <source>
        <dbReference type="ARBA" id="ARBA00022617"/>
    </source>
</evidence>
<protein>
    <submittedName>
        <fullName evidence="14">CSON006017 protein</fullName>
    </submittedName>
</protein>
<evidence type="ECO:0000256" key="4">
    <source>
        <dbReference type="ARBA" id="ARBA00004406"/>
    </source>
</evidence>
<dbReference type="EMBL" id="UFQT01000022">
    <property type="protein sequence ID" value="SSX17986.1"/>
    <property type="molecule type" value="Genomic_DNA"/>
</dbReference>
<keyword evidence="10" id="KW-0560">Oxidoreductase</keyword>
<reference evidence="14" key="1">
    <citation type="submission" date="2018-07" db="EMBL/GenBank/DDBJ databases">
        <authorList>
            <person name="Quirk P.G."/>
            <person name="Krulwich T.A."/>
        </authorList>
    </citation>
    <scope>NUCLEOTIDE SEQUENCE</scope>
</reference>
<comment type="cofactor">
    <cofactor evidence="1">
        <name>heme</name>
        <dbReference type="ChEBI" id="CHEBI:30413"/>
    </cofactor>
</comment>
<dbReference type="VEuPathDB" id="VectorBase:CSON006017"/>
<evidence type="ECO:0000256" key="8">
    <source>
        <dbReference type="ARBA" id="ARBA00022824"/>
    </source>
</evidence>
<organism evidence="14">
    <name type="scientific">Culicoides sonorensis</name>
    <name type="common">Biting midge</name>
    <dbReference type="NCBI Taxonomy" id="179676"/>
    <lineage>
        <taxon>Eukaryota</taxon>
        <taxon>Metazoa</taxon>
        <taxon>Ecdysozoa</taxon>
        <taxon>Arthropoda</taxon>
        <taxon>Hexapoda</taxon>
        <taxon>Insecta</taxon>
        <taxon>Pterygota</taxon>
        <taxon>Neoptera</taxon>
        <taxon>Endopterygota</taxon>
        <taxon>Diptera</taxon>
        <taxon>Nematocera</taxon>
        <taxon>Chironomoidea</taxon>
        <taxon>Ceratopogonidae</taxon>
        <taxon>Ceratopogoninae</taxon>
        <taxon>Culicoides</taxon>
        <taxon>Monoculicoides</taxon>
    </lineage>
</organism>
<dbReference type="Pfam" id="PF00067">
    <property type="entry name" value="p450"/>
    <property type="match status" value="1"/>
</dbReference>
<evidence type="ECO:0000256" key="13">
    <source>
        <dbReference type="ARBA" id="ARBA00023136"/>
    </source>
</evidence>
<comment type="similarity">
    <text evidence="5">Belongs to the cytochrome P450 family.</text>
</comment>
<keyword evidence="13" id="KW-0472">Membrane</keyword>
<keyword evidence="8" id="KW-0256">Endoplasmic reticulum</keyword>
<dbReference type="Gene3D" id="1.10.630.10">
    <property type="entry name" value="Cytochrome P450"/>
    <property type="match status" value="1"/>
</dbReference>
<comment type="subcellular location">
    <subcellularLocation>
        <location evidence="4">Endoplasmic reticulum membrane</location>
        <topology evidence="4">Peripheral membrane protein</topology>
    </subcellularLocation>
    <subcellularLocation>
        <location evidence="3">Microsome membrane</location>
        <topology evidence="3">Peripheral membrane protein</topology>
    </subcellularLocation>
</comment>
<dbReference type="InterPro" id="IPR036396">
    <property type="entry name" value="Cyt_P450_sf"/>
</dbReference>
<dbReference type="PANTHER" id="PTHR24291">
    <property type="entry name" value="CYTOCHROME P450 FAMILY 4"/>
    <property type="match status" value="1"/>
</dbReference>
<dbReference type="PANTHER" id="PTHR24291:SF189">
    <property type="entry name" value="CYTOCHROME P450 4C3-RELATED"/>
    <property type="match status" value="1"/>
</dbReference>
<sequence length="237" mass="27484">MFLIVFTSFVLFFYALIYYIKIRRLYKFTDNLPGPKGIPILGVATEFNCLNREEKCNKLLQYAEEFPNIGSCWFGPTMLKLYIHNPDYIQKIYNAPQCLQKPVFYKFFGWGSGLVTADAKTWRVHRKLLNSAFTLKSLQNFIPIFHEGSKEFVRQIGRNLGKGEFNVLEYAVKATLDSICATSFGVNINAQENNHQFNKYLQRSKICHDQLKSYVSKLTDGLQVQNSHEMGRCQMEI</sequence>
<evidence type="ECO:0000313" key="14">
    <source>
        <dbReference type="EMBL" id="SSX17986.1"/>
    </source>
</evidence>
<dbReference type="GO" id="GO:0005506">
    <property type="term" value="F:iron ion binding"/>
    <property type="evidence" value="ECO:0007669"/>
    <property type="project" value="InterPro"/>
</dbReference>
<keyword evidence="7" id="KW-0479">Metal-binding</keyword>
<comment type="function">
    <text evidence="2">May be involved in the metabolism of insect hormones and in the breakdown of synthetic insecticides.</text>
</comment>
<evidence type="ECO:0000256" key="1">
    <source>
        <dbReference type="ARBA" id="ARBA00001971"/>
    </source>
</evidence>
<dbReference type="GO" id="GO:0016705">
    <property type="term" value="F:oxidoreductase activity, acting on paired donors, with incorporation or reduction of molecular oxygen"/>
    <property type="evidence" value="ECO:0007669"/>
    <property type="project" value="InterPro"/>
</dbReference>
<gene>
    <name evidence="14" type="primary">CSON006017</name>
</gene>
<dbReference type="InterPro" id="IPR050196">
    <property type="entry name" value="Cytochrome_P450_Monoox"/>
</dbReference>
<evidence type="ECO:0000256" key="10">
    <source>
        <dbReference type="ARBA" id="ARBA00023002"/>
    </source>
</evidence>
<keyword evidence="6" id="KW-0349">Heme</keyword>
<dbReference type="GO" id="GO:0005789">
    <property type="term" value="C:endoplasmic reticulum membrane"/>
    <property type="evidence" value="ECO:0007669"/>
    <property type="project" value="UniProtKB-SubCell"/>
</dbReference>
<evidence type="ECO:0000256" key="5">
    <source>
        <dbReference type="ARBA" id="ARBA00010617"/>
    </source>
</evidence>
<dbReference type="OMA" id="NTEWAFR"/>
<evidence type="ECO:0000256" key="9">
    <source>
        <dbReference type="ARBA" id="ARBA00022848"/>
    </source>
</evidence>
<evidence type="ECO:0000256" key="11">
    <source>
        <dbReference type="ARBA" id="ARBA00023004"/>
    </source>
</evidence>
<evidence type="ECO:0000256" key="12">
    <source>
        <dbReference type="ARBA" id="ARBA00023033"/>
    </source>
</evidence>
<dbReference type="GO" id="GO:0004497">
    <property type="term" value="F:monooxygenase activity"/>
    <property type="evidence" value="ECO:0007669"/>
    <property type="project" value="UniProtKB-KW"/>
</dbReference>
<keyword evidence="11" id="KW-0408">Iron</keyword>
<keyword evidence="9" id="KW-0492">Microsome</keyword>
<accession>A0A336LJB7</accession>
<proteinExistence type="inferred from homology"/>
<evidence type="ECO:0000256" key="2">
    <source>
        <dbReference type="ARBA" id="ARBA00003690"/>
    </source>
</evidence>
<evidence type="ECO:0000256" key="3">
    <source>
        <dbReference type="ARBA" id="ARBA00004174"/>
    </source>
</evidence>
<dbReference type="InterPro" id="IPR001128">
    <property type="entry name" value="Cyt_P450"/>
</dbReference>
<name>A0A336LJB7_CULSO</name>
<dbReference type="GO" id="GO:0020037">
    <property type="term" value="F:heme binding"/>
    <property type="evidence" value="ECO:0007669"/>
    <property type="project" value="InterPro"/>
</dbReference>
<evidence type="ECO:0000256" key="7">
    <source>
        <dbReference type="ARBA" id="ARBA00022723"/>
    </source>
</evidence>
<dbReference type="AlphaFoldDB" id="A0A336LJB7"/>
<keyword evidence="12" id="KW-0503">Monooxygenase</keyword>